<keyword evidence="1" id="KW-0145">Chemotaxis</keyword>
<name>A0A498RAW9_9FIRM</name>
<feature type="domain" description="Chemotaxis phosphatase CheX-like" evidence="2">
    <location>
        <begin position="42"/>
        <end position="120"/>
    </location>
</feature>
<dbReference type="InterPro" id="IPR028051">
    <property type="entry name" value="CheX-like_dom"/>
</dbReference>
<dbReference type="OrthoDB" id="9788100at2"/>
<dbReference type="InterPro" id="IPR038756">
    <property type="entry name" value="CheX-like"/>
</dbReference>
<dbReference type="InterPro" id="IPR028976">
    <property type="entry name" value="CheC-like_sf"/>
</dbReference>
<dbReference type="Proteomes" id="UP000277811">
    <property type="component" value="Unassembled WGS sequence"/>
</dbReference>
<accession>A0A498RAW9</accession>
<dbReference type="AlphaFoldDB" id="A0A498RAW9"/>
<sequence>MDARFVNPFIAALSDVLPQLGFKNIARGKVFTKDQFLDSLGVTVNVELVTQTTGNVVFNMTEEVAKKLSSVIMMGAIVNKLDDIAQSALCEMANMVTSTAATSLKNNGIPVKLAPPALSQCTSQIKICNTNYIGLEMTVDELMIEISIGLN</sequence>
<protein>
    <submittedName>
        <fullName evidence="3">Chemotaxis phosphatase chex</fullName>
    </submittedName>
</protein>
<dbReference type="Gene3D" id="3.40.1550.10">
    <property type="entry name" value="CheC-like"/>
    <property type="match status" value="1"/>
</dbReference>
<dbReference type="SUPFAM" id="SSF103039">
    <property type="entry name" value="CheC-like"/>
    <property type="match status" value="1"/>
</dbReference>
<dbReference type="PANTHER" id="PTHR39452:SF1">
    <property type="entry name" value="CHEY-P PHOSPHATASE CHEX"/>
    <property type="match status" value="1"/>
</dbReference>
<dbReference type="Pfam" id="PF13690">
    <property type="entry name" value="CheX"/>
    <property type="match status" value="1"/>
</dbReference>
<dbReference type="EMBL" id="UPPP01000074">
    <property type="protein sequence ID" value="VBB07422.1"/>
    <property type="molecule type" value="Genomic_DNA"/>
</dbReference>
<gene>
    <name evidence="3" type="ORF">LUCI_2671</name>
</gene>
<organism evidence="3 4">
    <name type="scientific">Lucifera butyrica</name>
    <dbReference type="NCBI Taxonomy" id="1351585"/>
    <lineage>
        <taxon>Bacteria</taxon>
        <taxon>Bacillati</taxon>
        <taxon>Bacillota</taxon>
        <taxon>Negativicutes</taxon>
        <taxon>Veillonellales</taxon>
        <taxon>Veillonellaceae</taxon>
        <taxon>Lucifera</taxon>
    </lineage>
</organism>
<dbReference type="CDD" id="cd17906">
    <property type="entry name" value="CheX"/>
    <property type="match status" value="1"/>
</dbReference>
<reference evidence="3 4" key="1">
    <citation type="submission" date="2018-06" db="EMBL/GenBank/DDBJ databases">
        <authorList>
            <person name="Strepis N."/>
        </authorList>
    </citation>
    <scope>NUCLEOTIDE SEQUENCE [LARGE SCALE GENOMIC DNA]</scope>
    <source>
        <strain evidence="3">LUCI</strain>
    </source>
</reference>
<dbReference type="PANTHER" id="PTHR39452">
    <property type="entry name" value="CHEY-P PHOSPHATASE CHEX"/>
    <property type="match status" value="1"/>
</dbReference>
<evidence type="ECO:0000313" key="4">
    <source>
        <dbReference type="Proteomes" id="UP000277811"/>
    </source>
</evidence>
<evidence type="ECO:0000256" key="1">
    <source>
        <dbReference type="ARBA" id="ARBA00022500"/>
    </source>
</evidence>
<dbReference type="RefSeq" id="WP_122628359.1">
    <property type="nucleotide sequence ID" value="NZ_UPPP01000074.1"/>
</dbReference>
<keyword evidence="4" id="KW-1185">Reference proteome</keyword>
<evidence type="ECO:0000313" key="3">
    <source>
        <dbReference type="EMBL" id="VBB07422.1"/>
    </source>
</evidence>
<proteinExistence type="predicted"/>
<evidence type="ECO:0000259" key="2">
    <source>
        <dbReference type="Pfam" id="PF13690"/>
    </source>
</evidence>
<dbReference type="GO" id="GO:0006935">
    <property type="term" value="P:chemotaxis"/>
    <property type="evidence" value="ECO:0007669"/>
    <property type="project" value="UniProtKB-KW"/>
</dbReference>